<evidence type="ECO:0000256" key="6">
    <source>
        <dbReference type="ARBA" id="ARBA00023136"/>
    </source>
</evidence>
<evidence type="ECO:0000313" key="10">
    <source>
        <dbReference type="Proteomes" id="UP000473531"/>
    </source>
</evidence>
<dbReference type="AlphaFoldDB" id="A0A6L7GDT4"/>
<dbReference type="GO" id="GO:0005886">
    <property type="term" value="C:plasma membrane"/>
    <property type="evidence" value="ECO:0007669"/>
    <property type="project" value="UniProtKB-SubCell"/>
</dbReference>
<keyword evidence="3" id="KW-1003">Cell membrane</keyword>
<keyword evidence="7" id="KW-0143">Chaperone</keyword>
<feature type="domain" description="Ancillary SecYEG translocon subunit/Cell division coordinator CpoB TPR" evidence="8">
    <location>
        <begin position="45"/>
        <end position="215"/>
    </location>
</feature>
<comment type="subcellular location">
    <subcellularLocation>
        <location evidence="2">Cell membrane</location>
    </subcellularLocation>
    <subcellularLocation>
        <location evidence="1">Membrane</location>
        <topology evidence="1">Single-pass membrane protein</topology>
    </subcellularLocation>
</comment>
<evidence type="ECO:0000256" key="2">
    <source>
        <dbReference type="ARBA" id="ARBA00004236"/>
    </source>
</evidence>
<dbReference type="Pfam" id="PF09976">
    <property type="entry name" value="TPR_21"/>
    <property type="match status" value="1"/>
</dbReference>
<keyword evidence="5" id="KW-1133">Transmembrane helix</keyword>
<protein>
    <submittedName>
        <fullName evidence="9">Tetratricopeptide repeat protein</fullName>
    </submittedName>
</protein>
<dbReference type="GO" id="GO:0044877">
    <property type="term" value="F:protein-containing complex binding"/>
    <property type="evidence" value="ECO:0007669"/>
    <property type="project" value="InterPro"/>
</dbReference>
<evidence type="ECO:0000256" key="1">
    <source>
        <dbReference type="ARBA" id="ARBA00004167"/>
    </source>
</evidence>
<dbReference type="InterPro" id="IPR026039">
    <property type="entry name" value="YfgM"/>
</dbReference>
<dbReference type="RefSeq" id="WP_160599986.1">
    <property type="nucleotide sequence ID" value="NZ_WTYU01000001.1"/>
</dbReference>
<evidence type="ECO:0000256" key="7">
    <source>
        <dbReference type="ARBA" id="ARBA00023186"/>
    </source>
</evidence>
<sequence>MALIPTNPAANPAATDKKAVRQAASEDVLLREVDEAVRQDQFSNFISAYGKPLIGALILGLAAFGGYLYWEKQNEADLEARSETLVSALDQIEAGNLGTGSATLDPLLADKEAGIRTAAKMLKAGIAMEQGKAQQAAEIFSAVAADNDAPQVMRDLATIREVAATYDSRKPEDVIARLKPIAVPGHAFFGSAAEMVAMAYLEQGKRADAGTLFAAIAKDEKTPDGLRSRSRQMAGLLGVDAIEDVDKVLEEITASDNEAAVAAE</sequence>
<accession>A0A6L7GDT4</accession>
<evidence type="ECO:0000256" key="3">
    <source>
        <dbReference type="ARBA" id="ARBA00022475"/>
    </source>
</evidence>
<reference evidence="9 10" key="1">
    <citation type="submission" date="2019-12" db="EMBL/GenBank/DDBJ databases">
        <title>Genomic-based taxomic classification of the family Erythrobacteraceae.</title>
        <authorList>
            <person name="Xu L."/>
        </authorList>
    </citation>
    <scope>NUCLEOTIDE SEQUENCE [LARGE SCALE GENOMIC DNA]</scope>
    <source>
        <strain evidence="9 10">KCTC 52259</strain>
    </source>
</reference>
<comment type="caution">
    <text evidence="9">The sequence shown here is derived from an EMBL/GenBank/DDBJ whole genome shotgun (WGS) entry which is preliminary data.</text>
</comment>
<dbReference type="PANTHER" id="PTHR38035:SF1">
    <property type="entry name" value="ANCILLARY SECYEG TRANSLOCON SUBUNIT"/>
    <property type="match status" value="1"/>
</dbReference>
<dbReference type="Proteomes" id="UP000473531">
    <property type="component" value="Unassembled WGS sequence"/>
</dbReference>
<dbReference type="InterPro" id="IPR018704">
    <property type="entry name" value="SecYEG/CpoB_TPR"/>
</dbReference>
<evidence type="ECO:0000256" key="5">
    <source>
        <dbReference type="ARBA" id="ARBA00022989"/>
    </source>
</evidence>
<keyword evidence="10" id="KW-1185">Reference proteome</keyword>
<organism evidence="9 10">
    <name type="scientific">Allopontixanthobacter confluentis</name>
    <dbReference type="NCBI Taxonomy" id="1849021"/>
    <lineage>
        <taxon>Bacteria</taxon>
        <taxon>Pseudomonadati</taxon>
        <taxon>Pseudomonadota</taxon>
        <taxon>Alphaproteobacteria</taxon>
        <taxon>Sphingomonadales</taxon>
        <taxon>Erythrobacteraceae</taxon>
        <taxon>Allopontixanthobacter</taxon>
    </lineage>
</organism>
<dbReference type="OrthoDB" id="7173339at2"/>
<gene>
    <name evidence="9" type="ORF">GRI44_03090</name>
</gene>
<name>A0A6L7GDT4_9SPHN</name>
<dbReference type="PANTHER" id="PTHR38035">
    <property type="entry name" value="UPF0070 PROTEIN YFGM"/>
    <property type="match status" value="1"/>
</dbReference>
<evidence type="ECO:0000256" key="4">
    <source>
        <dbReference type="ARBA" id="ARBA00022692"/>
    </source>
</evidence>
<dbReference type="EMBL" id="WTYU01000001">
    <property type="protein sequence ID" value="MXP13740.1"/>
    <property type="molecule type" value="Genomic_DNA"/>
</dbReference>
<proteinExistence type="predicted"/>
<evidence type="ECO:0000259" key="8">
    <source>
        <dbReference type="Pfam" id="PF09976"/>
    </source>
</evidence>
<keyword evidence="6" id="KW-0472">Membrane</keyword>
<evidence type="ECO:0000313" key="9">
    <source>
        <dbReference type="EMBL" id="MXP13740.1"/>
    </source>
</evidence>
<keyword evidence="4" id="KW-0812">Transmembrane</keyword>